<dbReference type="AlphaFoldDB" id="A0A6A8AGR4"/>
<reference evidence="1 2" key="1">
    <citation type="submission" date="2019-11" db="EMBL/GenBank/DDBJ databases">
        <title>Genome analysis of Rhizobacterium cereale a novel genus and species isolated from maize roots in North Spain.</title>
        <authorList>
            <person name="Menendez E."/>
            <person name="Flores-Felix J.D."/>
            <person name="Ramirez-Bahena M.-H."/>
            <person name="Igual J.M."/>
            <person name="Garcia-Fraile P."/>
            <person name="Peix A."/>
            <person name="Velazquez E."/>
        </authorList>
    </citation>
    <scope>NUCLEOTIDE SEQUENCE [LARGE SCALE GENOMIC DNA]</scope>
    <source>
        <strain evidence="1 2">RZME27</strain>
    </source>
</reference>
<gene>
    <name evidence="1" type="ORF">GAO09_20495</name>
</gene>
<dbReference type="RefSeq" id="WP_153356793.1">
    <property type="nucleotide sequence ID" value="NZ_WIXI01000048.1"/>
</dbReference>
<dbReference type="Proteomes" id="UP000435138">
    <property type="component" value="Unassembled WGS sequence"/>
</dbReference>
<organism evidence="1 2">
    <name type="scientific">Endobacterium cereale</name>
    <dbReference type="NCBI Taxonomy" id="2663029"/>
    <lineage>
        <taxon>Bacteria</taxon>
        <taxon>Pseudomonadati</taxon>
        <taxon>Pseudomonadota</taxon>
        <taxon>Alphaproteobacteria</taxon>
        <taxon>Hyphomicrobiales</taxon>
        <taxon>Rhizobiaceae</taxon>
        <taxon>Endobacterium</taxon>
    </lineage>
</organism>
<evidence type="ECO:0000313" key="2">
    <source>
        <dbReference type="Proteomes" id="UP000435138"/>
    </source>
</evidence>
<keyword evidence="2" id="KW-1185">Reference proteome</keyword>
<protein>
    <submittedName>
        <fullName evidence="1">Uncharacterized protein</fullName>
    </submittedName>
</protein>
<sequence>MVAPIRTSGELQEHARDGIDFIQGRVGKMTFGKLGSSDPDRKGDVNLLLQSNGSDKWGFSLADVGIGLSAMLVVFSGTYFFADDMIAVVKPAQAARQSHAIFAYEPEPRARAYRKDVRVDPIFPSPFNMVLKMNVTAEGFDAVDSELHERCLKRIDERSARYAEVHGKVPVATQTAAQFIACSMRNLKSRFCEKPHKDRLVARLGEFIRVQRAFAAEIKKIAQTPQGQMMMNVAEMSARNGKGALKSGRLQGPIVPPVLAEQLQALSEVALLSQADFNKWPIGEVPEELKPYLKAEAGPSPCV</sequence>
<evidence type="ECO:0000313" key="1">
    <source>
        <dbReference type="EMBL" id="MQY48416.1"/>
    </source>
</evidence>
<accession>A0A6A8AGR4</accession>
<comment type="caution">
    <text evidence="1">The sequence shown here is derived from an EMBL/GenBank/DDBJ whole genome shotgun (WGS) entry which is preliminary data.</text>
</comment>
<name>A0A6A8AGR4_9HYPH</name>
<dbReference type="EMBL" id="WIXI01000048">
    <property type="protein sequence ID" value="MQY48416.1"/>
    <property type="molecule type" value="Genomic_DNA"/>
</dbReference>
<proteinExistence type="predicted"/>